<dbReference type="Proteomes" id="UP000078397">
    <property type="component" value="Unassembled WGS sequence"/>
</dbReference>
<evidence type="ECO:0000313" key="2">
    <source>
        <dbReference type="Proteomes" id="UP000078397"/>
    </source>
</evidence>
<comment type="caution">
    <text evidence="1">The sequence shown here is derived from an EMBL/GenBank/DDBJ whole genome shotgun (WGS) entry which is preliminary data.</text>
</comment>
<dbReference type="GeneID" id="28850436"/>
<gene>
    <name evidence="1" type="ORF">VFPPC_07609</name>
</gene>
<reference evidence="1 2" key="1">
    <citation type="journal article" date="2016" name="PLoS Pathog.">
        <title>Biosynthesis of antibiotic leucinostatins in bio-control fungus Purpureocillium lilacinum and their inhibition on phytophthora revealed by genome mining.</title>
        <authorList>
            <person name="Wang G."/>
            <person name="Liu Z."/>
            <person name="Lin R."/>
            <person name="Li E."/>
            <person name="Mao Z."/>
            <person name="Ling J."/>
            <person name="Yang Y."/>
            <person name="Yin W.B."/>
            <person name="Xie B."/>
        </authorList>
    </citation>
    <scope>NUCLEOTIDE SEQUENCE [LARGE SCALE GENOMIC DNA]</scope>
    <source>
        <strain evidence="1">170</strain>
    </source>
</reference>
<dbReference type="EMBL" id="LSBJ02000004">
    <property type="protein sequence ID" value="OAQ65992.1"/>
    <property type="molecule type" value="Genomic_DNA"/>
</dbReference>
<sequence>MHGILSGTDDIRTLLPPRGKGLVFVSLFASPHDLAEQIWPGSVKNFDDLSCLVWPLPQATTQSVDGICHSCLDIKYTRTTPSRFRETCLVCRHPLFASAFIGWTYSSWIDRLRSRTGVVCVLTGETVESYSYFSSFVLLHVVSLLKARLTAKPFQAIPHSSSLLAAKFNIILPLAPITLLNLLRASDNPPRSNCSITVVLRAVNTPVLGFLCAPRSRDIQYSSLGVEWGCKELFFLVTALQLLGAEFE</sequence>
<dbReference type="AlphaFoldDB" id="A0A179FKA7"/>
<proteinExistence type="predicted"/>
<dbReference type="RefSeq" id="XP_018143079.1">
    <property type="nucleotide sequence ID" value="XM_018286442.1"/>
</dbReference>
<evidence type="ECO:0000313" key="1">
    <source>
        <dbReference type="EMBL" id="OAQ65992.1"/>
    </source>
</evidence>
<protein>
    <submittedName>
        <fullName evidence="1">Uncharacterized protein</fullName>
    </submittedName>
</protein>
<dbReference type="KEGG" id="pchm:VFPPC_07609"/>
<organism evidence="1 2">
    <name type="scientific">Pochonia chlamydosporia 170</name>
    <dbReference type="NCBI Taxonomy" id="1380566"/>
    <lineage>
        <taxon>Eukaryota</taxon>
        <taxon>Fungi</taxon>
        <taxon>Dikarya</taxon>
        <taxon>Ascomycota</taxon>
        <taxon>Pezizomycotina</taxon>
        <taxon>Sordariomycetes</taxon>
        <taxon>Hypocreomycetidae</taxon>
        <taxon>Hypocreales</taxon>
        <taxon>Clavicipitaceae</taxon>
        <taxon>Pochonia</taxon>
    </lineage>
</organism>
<keyword evidence="2" id="KW-1185">Reference proteome</keyword>
<accession>A0A179FKA7</accession>
<name>A0A179FKA7_METCM</name>